<dbReference type="SUPFAM" id="SSF54849">
    <property type="entry name" value="GroEL-intermediate domain like"/>
    <property type="match status" value="1"/>
</dbReference>
<accession>A0A8J6GZK4</accession>
<reference evidence="1" key="1">
    <citation type="submission" date="2020-03" db="EMBL/GenBank/DDBJ databases">
        <title>Studies in the Genomics of Life Span.</title>
        <authorList>
            <person name="Glass D."/>
        </authorList>
    </citation>
    <scope>NUCLEOTIDE SEQUENCE</scope>
    <source>
        <strain evidence="1">LTLLF</strain>
        <tissue evidence="1">Muscle</tissue>
    </source>
</reference>
<organism evidence="1 2">
    <name type="scientific">Microtus ochrogaster</name>
    <name type="common">Prairie vole</name>
    <dbReference type="NCBI Taxonomy" id="79684"/>
    <lineage>
        <taxon>Eukaryota</taxon>
        <taxon>Metazoa</taxon>
        <taxon>Chordata</taxon>
        <taxon>Craniata</taxon>
        <taxon>Vertebrata</taxon>
        <taxon>Euteleostomi</taxon>
        <taxon>Mammalia</taxon>
        <taxon>Eutheria</taxon>
        <taxon>Euarchontoglires</taxon>
        <taxon>Glires</taxon>
        <taxon>Rodentia</taxon>
        <taxon>Myomorpha</taxon>
        <taxon>Muroidea</taxon>
        <taxon>Cricetidae</taxon>
        <taxon>Arvicolinae</taxon>
        <taxon>Microtus</taxon>
    </lineage>
</organism>
<dbReference type="EMBL" id="JAATJU010003600">
    <property type="protein sequence ID" value="KAH0519688.1"/>
    <property type="molecule type" value="Genomic_DNA"/>
</dbReference>
<gene>
    <name evidence="1" type="ORF">LTLLF_110595</name>
</gene>
<proteinExistence type="predicted"/>
<sequence length="80" mass="8752">MHPTVVLSAYRMALDDRISILKKVIAPVGVNNRDMTLNIDSSITVKVIGQWSSLACNIALDAVQTVHFEDNGQKESGVKK</sequence>
<comment type="caution">
    <text evidence="1">The sequence shown here is derived from an EMBL/GenBank/DDBJ whole genome shotgun (WGS) entry which is preliminary data.</text>
</comment>
<dbReference type="InterPro" id="IPR027410">
    <property type="entry name" value="TCP-1-like_intermed_sf"/>
</dbReference>
<dbReference type="AlphaFoldDB" id="A0A8J6GZK4"/>
<dbReference type="Proteomes" id="UP000710432">
    <property type="component" value="Unassembled WGS sequence"/>
</dbReference>
<dbReference type="Gene3D" id="3.30.260.10">
    <property type="entry name" value="TCP-1-like chaperonin intermediate domain"/>
    <property type="match status" value="1"/>
</dbReference>
<evidence type="ECO:0000313" key="2">
    <source>
        <dbReference type="Proteomes" id="UP000710432"/>
    </source>
</evidence>
<evidence type="ECO:0000313" key="1">
    <source>
        <dbReference type="EMBL" id="KAH0519688.1"/>
    </source>
</evidence>
<protein>
    <submittedName>
        <fullName evidence="1">T-complex protein 1 subunit gamma</fullName>
    </submittedName>
</protein>
<name>A0A8J6GZK4_MICOH</name>